<feature type="domain" description="Glycoside hydrolase family 2 catalytic" evidence="2">
    <location>
        <begin position="320"/>
        <end position="610"/>
    </location>
</feature>
<organism evidence="3 4">
    <name type="scientific">Sanguibacter suaedae</name>
    <dbReference type="NCBI Taxonomy" id="2795737"/>
    <lineage>
        <taxon>Bacteria</taxon>
        <taxon>Bacillati</taxon>
        <taxon>Actinomycetota</taxon>
        <taxon>Actinomycetes</taxon>
        <taxon>Micrococcales</taxon>
        <taxon>Sanguibacteraceae</taxon>
        <taxon>Sanguibacter</taxon>
    </lineage>
</organism>
<dbReference type="GO" id="GO:0005975">
    <property type="term" value="P:carbohydrate metabolic process"/>
    <property type="evidence" value="ECO:0007669"/>
    <property type="project" value="InterPro"/>
</dbReference>
<dbReference type="PANTHER" id="PTHR42732">
    <property type="entry name" value="BETA-GALACTOSIDASE"/>
    <property type="match status" value="1"/>
</dbReference>
<feature type="compositionally biased region" description="Polar residues" evidence="1">
    <location>
        <begin position="1"/>
        <end position="18"/>
    </location>
</feature>
<comment type="caution">
    <text evidence="3">The sequence shown here is derived from an EMBL/GenBank/DDBJ whole genome shotgun (WGS) entry which is preliminary data.</text>
</comment>
<dbReference type="GO" id="GO:0004553">
    <property type="term" value="F:hydrolase activity, hydrolyzing O-glycosyl compounds"/>
    <property type="evidence" value="ECO:0007669"/>
    <property type="project" value="InterPro"/>
</dbReference>
<dbReference type="InterPro" id="IPR051913">
    <property type="entry name" value="GH2_Domain-Containing"/>
</dbReference>
<dbReference type="Gene3D" id="3.20.20.80">
    <property type="entry name" value="Glycosidases"/>
    <property type="match status" value="1"/>
</dbReference>
<reference evidence="3" key="1">
    <citation type="submission" date="2020-12" db="EMBL/GenBank/DDBJ databases">
        <title>Sanguibacter suaedae sp. nov., isolated from Suaeda aralocaspica.</title>
        <authorList>
            <person name="Ma Q."/>
        </authorList>
    </citation>
    <scope>NUCLEOTIDE SEQUENCE</scope>
    <source>
        <strain evidence="3">YZGR15</strain>
    </source>
</reference>
<sequence>MTQSTGTSTPLRASTQDGSYPRPQMVRAHWTDLSGPWEFQADDADRGRTEGWQARDGLDGTITVPFPPESPASGVGDTGFHPVLWYRREITEEELLTAGLGTGRPVLLVHLGAVDHAADVWLNGVHLGSHVGGSTPFIVDATAAVDRTRSTQSLVVRAQDDPLDVEQHRGKQDWFLEPHSIWYHRTSGIWQPVWLEAVPELAVARISWTPDLVTSTVAVAVELSRRPSSPVRLRVVLDHEGTVLADQTVVVDGPRAATRITLDGQRNGQHYESLLWSPERPTLVDARIELLDAPATGAEASAGTPRDVVVSYLGLRSAAVGGGHFLLNDRPYYVRSVLNQGFWPETHLAAPSADALRDEVRLIKDLGFNATRVHQKIEDPRFLYWADRLGLLVWAEAPSAYQFSSTAVHRMVREWTEVIERDVSHPCIVTWVPFNESWGVQHVAHDPAMRHYVQSLWHLTKSLDPSRPVVSNDGWELTDSDVWSVHDYDASPERLAARYADKGALAGLLAGRGPAGRTMRLTDEPDRGQPVMLTEFGGITFAPGEESETWGYSRAGSSEDLAQRLRALMTAVHGAALAGFCYTQLADTLQEANGLVTADRRPKVPAEELRAIMSGQPSREDG</sequence>
<gene>
    <name evidence="3" type="ORF">JAV76_04845</name>
</gene>
<accession>A0A934IAG8</accession>
<dbReference type="Pfam" id="PF02836">
    <property type="entry name" value="Glyco_hydro_2_C"/>
    <property type="match status" value="1"/>
</dbReference>
<dbReference type="InterPro" id="IPR008979">
    <property type="entry name" value="Galactose-bd-like_sf"/>
</dbReference>
<keyword evidence="3" id="KW-0378">Hydrolase</keyword>
<evidence type="ECO:0000313" key="4">
    <source>
        <dbReference type="Proteomes" id="UP000602087"/>
    </source>
</evidence>
<dbReference type="InterPro" id="IPR017853">
    <property type="entry name" value="GH"/>
</dbReference>
<protein>
    <submittedName>
        <fullName evidence="3">Glycoside hydrolase family 2</fullName>
    </submittedName>
</protein>
<dbReference type="InterPro" id="IPR006103">
    <property type="entry name" value="Glyco_hydro_2_cat"/>
</dbReference>
<evidence type="ECO:0000259" key="2">
    <source>
        <dbReference type="Pfam" id="PF02836"/>
    </source>
</evidence>
<proteinExistence type="predicted"/>
<evidence type="ECO:0000313" key="3">
    <source>
        <dbReference type="EMBL" id="MBI9114338.1"/>
    </source>
</evidence>
<dbReference type="PANTHER" id="PTHR42732:SF3">
    <property type="entry name" value="HYDROLASE"/>
    <property type="match status" value="1"/>
</dbReference>
<keyword evidence="4" id="KW-1185">Reference proteome</keyword>
<dbReference type="RefSeq" id="WP_198732898.1">
    <property type="nucleotide sequence ID" value="NZ_JAEINH010000003.1"/>
</dbReference>
<dbReference type="Gene3D" id="2.60.120.260">
    <property type="entry name" value="Galactose-binding domain-like"/>
    <property type="match status" value="1"/>
</dbReference>
<evidence type="ECO:0000256" key="1">
    <source>
        <dbReference type="SAM" id="MobiDB-lite"/>
    </source>
</evidence>
<dbReference type="EMBL" id="JAEINH010000003">
    <property type="protein sequence ID" value="MBI9114338.1"/>
    <property type="molecule type" value="Genomic_DNA"/>
</dbReference>
<dbReference type="Proteomes" id="UP000602087">
    <property type="component" value="Unassembled WGS sequence"/>
</dbReference>
<dbReference type="SUPFAM" id="SSF51445">
    <property type="entry name" value="(Trans)glycosidases"/>
    <property type="match status" value="1"/>
</dbReference>
<dbReference type="SUPFAM" id="SSF49785">
    <property type="entry name" value="Galactose-binding domain-like"/>
    <property type="match status" value="1"/>
</dbReference>
<feature type="region of interest" description="Disordered" evidence="1">
    <location>
        <begin position="1"/>
        <end position="22"/>
    </location>
</feature>
<name>A0A934IAG8_9MICO</name>
<dbReference type="AlphaFoldDB" id="A0A934IAG8"/>